<evidence type="ECO:0000313" key="2">
    <source>
        <dbReference type="Proteomes" id="UP001206924"/>
    </source>
</evidence>
<dbReference type="RefSeq" id="WP_255866605.1">
    <property type="nucleotide sequence ID" value="NZ_CP104263.1"/>
</dbReference>
<sequence length="99" mass="11062">MSTLTDRQQKALEQAERRIEVITGTDLGEWHIAYQPESRPGRGHDLSAWASDGEHMATQYLDPYGNGALVVYSIDLIHNDSDEEHFDEDGICDCSGEPV</sequence>
<dbReference type="EMBL" id="JANFLP010000020">
    <property type="protein sequence ID" value="MCQ1951597.1"/>
    <property type="molecule type" value="Genomic_DNA"/>
</dbReference>
<reference evidence="1 2" key="1">
    <citation type="submission" date="2022-07" db="EMBL/GenBank/DDBJ databases">
        <title>Novel species in genus Arthrobacter.</title>
        <authorList>
            <person name="Liu Y."/>
        </authorList>
    </citation>
    <scope>NUCLEOTIDE SEQUENCE [LARGE SCALE GENOMIC DNA]</scope>
    <source>
        <strain evidence="2">zg-Y859</strain>
    </source>
</reference>
<accession>A0ABT1NWW2</accession>
<evidence type="ECO:0000313" key="1">
    <source>
        <dbReference type="EMBL" id="MCQ1951597.1"/>
    </source>
</evidence>
<proteinExistence type="predicted"/>
<keyword evidence="2" id="KW-1185">Reference proteome</keyword>
<name>A0ABT1NWW2_9MICC</name>
<organism evidence="1 2">
    <name type="scientific">Arthrobacter jinronghuae</name>
    <dbReference type="NCBI Taxonomy" id="2964609"/>
    <lineage>
        <taxon>Bacteria</taxon>
        <taxon>Bacillati</taxon>
        <taxon>Actinomycetota</taxon>
        <taxon>Actinomycetes</taxon>
        <taxon>Micrococcales</taxon>
        <taxon>Micrococcaceae</taxon>
        <taxon>Arthrobacter</taxon>
    </lineage>
</organism>
<dbReference type="Proteomes" id="UP001206924">
    <property type="component" value="Unassembled WGS sequence"/>
</dbReference>
<comment type="caution">
    <text evidence="1">The sequence shown here is derived from an EMBL/GenBank/DDBJ whole genome shotgun (WGS) entry which is preliminary data.</text>
</comment>
<protein>
    <submittedName>
        <fullName evidence="1">Uncharacterized protein</fullName>
    </submittedName>
</protein>
<gene>
    <name evidence="1" type="ORF">NNX28_16895</name>
</gene>